<evidence type="ECO:0000256" key="1">
    <source>
        <dbReference type="ARBA" id="ARBA00022737"/>
    </source>
</evidence>
<keyword evidence="1" id="KW-0677">Repeat</keyword>
<protein>
    <recommendedName>
        <fullName evidence="8">NB-ARC domain-containing protein</fullName>
    </recommendedName>
</protein>
<dbReference type="PANTHER" id="PTHR23155">
    <property type="entry name" value="DISEASE RESISTANCE PROTEIN RP"/>
    <property type="match status" value="1"/>
</dbReference>
<dbReference type="Pfam" id="PF23559">
    <property type="entry name" value="WHD_DRP"/>
    <property type="match status" value="1"/>
</dbReference>
<dbReference type="PRINTS" id="PR00364">
    <property type="entry name" value="DISEASERSIST"/>
</dbReference>
<dbReference type="Pfam" id="PF23598">
    <property type="entry name" value="LRR_14"/>
    <property type="match status" value="1"/>
</dbReference>
<dbReference type="SUPFAM" id="SSF52540">
    <property type="entry name" value="P-loop containing nucleoside triphosphate hydrolases"/>
    <property type="match status" value="1"/>
</dbReference>
<reference evidence="6 7" key="2">
    <citation type="submission" date="2024-10" db="EMBL/GenBank/DDBJ databases">
        <authorList>
            <person name="Ryan C."/>
        </authorList>
    </citation>
    <scope>NUCLEOTIDE SEQUENCE [LARGE SCALE GENOMIC DNA]</scope>
</reference>
<dbReference type="PANTHER" id="PTHR23155:SF1165">
    <property type="entry name" value="OS11G0676100 PROTEIN"/>
    <property type="match status" value="1"/>
</dbReference>
<dbReference type="InterPro" id="IPR027417">
    <property type="entry name" value="P-loop_NTPase"/>
</dbReference>
<dbReference type="InterPro" id="IPR044974">
    <property type="entry name" value="Disease_R_plants"/>
</dbReference>
<evidence type="ECO:0000259" key="3">
    <source>
        <dbReference type="Pfam" id="PF00931"/>
    </source>
</evidence>
<evidence type="ECO:0000313" key="6">
    <source>
        <dbReference type="EMBL" id="CAL4990547.1"/>
    </source>
</evidence>
<dbReference type="FunFam" id="1.10.10.10:FF:000322">
    <property type="entry name" value="Probable disease resistance protein At1g63360"/>
    <property type="match status" value="1"/>
</dbReference>
<evidence type="ECO:0000256" key="2">
    <source>
        <dbReference type="ARBA" id="ARBA00022821"/>
    </source>
</evidence>
<evidence type="ECO:0000259" key="4">
    <source>
        <dbReference type="Pfam" id="PF23559"/>
    </source>
</evidence>
<dbReference type="Gene3D" id="3.80.10.10">
    <property type="entry name" value="Ribonuclease Inhibitor"/>
    <property type="match status" value="1"/>
</dbReference>
<reference evidence="7" key="1">
    <citation type="submission" date="2024-06" db="EMBL/GenBank/DDBJ databases">
        <authorList>
            <person name="Ryan C."/>
        </authorList>
    </citation>
    <scope>NUCLEOTIDE SEQUENCE [LARGE SCALE GENOMIC DNA]</scope>
</reference>
<proteinExistence type="predicted"/>
<sequence length="930" mass="106478">MYEADDIIDMAKLEGNKSLADHRPSARKSTSFAGSSFCSCLPNIKRRHEIAVQVRNFNIKLEKISKLGERFLKIQNMQPKEAHKVKTWQLVEPNLVGKEILHDCRKLTEMILSNYGKTSYKLGIVGTGGVGKTTLAQKLYNDHKIKGKFSKQVWICVSQVYSAIDLLKEILRNLDVQYGHDETVGELSVKITAAIQHKSFFLVLDDIWHHEVWTNLLRTPFCNATAGIVVITTRNDTVARAIGVEYMHRVDLMSPEVGWELLWKSMDTIEDTEVQNLNDIGLEIIRLCGGLPLAIKVTASVLATKDRNLNKWRKVINKSAWSMIKLPIELRGALYLSYDELPQYLKQCFLYCALYPEDYRMHRDDLVRCWIAEGFVQEQEEQLVEDTAEEYYYELLYRNLLQPDPNFLDYSRCKMHDLIRKLAQHLSGEELFCGDPQSLEVKSFTKLRRISIFLGKELLSGAHKEQTGVRTLTTTCKELKVDNTIFKRFPKIRILDLTGSIIQCIPDCIGSLIYLRLLDLDGTDIAYLPESICCLTNLQILNLERCDSLHNLPSGITKLCNLRRLGLRTTPINKVPNGIGRLSFLNDLEGFPVGGGYYDNSTRMHDGWNLEELGHLPNLRKLGMINLEKAAHGRTCSLLTEKKYLKKLYLHCTEHSNETYSREDAINIERSFMQLVPPHNLEELHIFGFFSSKYPSWLGSTTYLSSLKFMNLINCKSCVHLPPIGQLPNLKYFKINGATSVTKIGHPLVGCGVGNPVSTEVVAFPKLETLVIKNMPNWEEWTFAAPPPKMQLLPRLKKLYLECCPKLIVLPWQLGQEATRFEELQLRHVGILNLMNFSFLSEILLISGCNSLDRVSNIPQVRRLRVRHCPKLIRVEELGNLEQLWLDEGMQEVSSLWVPGLKQLRQQLHGEDLDICTWPNQDALMREHKD</sequence>
<dbReference type="FunFam" id="3.40.50.300:FF:001091">
    <property type="entry name" value="Probable disease resistance protein At1g61300"/>
    <property type="match status" value="1"/>
</dbReference>
<dbReference type="EMBL" id="OZ075134">
    <property type="protein sequence ID" value="CAL4990547.1"/>
    <property type="molecule type" value="Genomic_DNA"/>
</dbReference>
<feature type="domain" description="Disease resistance R13L4/SHOC-2-like LRR" evidence="5">
    <location>
        <begin position="469"/>
        <end position="833"/>
    </location>
</feature>
<dbReference type="InterPro" id="IPR032675">
    <property type="entry name" value="LRR_dom_sf"/>
</dbReference>
<dbReference type="InterPro" id="IPR058922">
    <property type="entry name" value="WHD_DRP"/>
</dbReference>
<dbReference type="Gene3D" id="3.40.50.300">
    <property type="entry name" value="P-loop containing nucleotide triphosphate hydrolases"/>
    <property type="match status" value="1"/>
</dbReference>
<dbReference type="InterPro" id="IPR055414">
    <property type="entry name" value="LRR_R13L4/SHOC2-like"/>
</dbReference>
<name>A0ABC9AZE2_9POAL</name>
<keyword evidence="2" id="KW-0611">Plant defense</keyword>
<dbReference type="GO" id="GO:0002758">
    <property type="term" value="P:innate immune response-activating signaling pathway"/>
    <property type="evidence" value="ECO:0007669"/>
    <property type="project" value="UniProtKB-ARBA"/>
</dbReference>
<gene>
    <name evidence="6" type="ORF">URODEC1_LOCUS60303</name>
</gene>
<dbReference type="Proteomes" id="UP001497457">
    <property type="component" value="Chromosome 24b"/>
</dbReference>
<evidence type="ECO:0000313" key="7">
    <source>
        <dbReference type="Proteomes" id="UP001497457"/>
    </source>
</evidence>
<feature type="domain" description="Disease resistance protein winged helix" evidence="4">
    <location>
        <begin position="354"/>
        <end position="423"/>
    </location>
</feature>
<feature type="domain" description="NB-ARC" evidence="3">
    <location>
        <begin position="121"/>
        <end position="264"/>
    </location>
</feature>
<evidence type="ECO:0008006" key="8">
    <source>
        <dbReference type="Google" id="ProtNLM"/>
    </source>
</evidence>
<dbReference type="InterPro" id="IPR002182">
    <property type="entry name" value="NB-ARC"/>
</dbReference>
<dbReference type="Pfam" id="PF00931">
    <property type="entry name" value="NB-ARC"/>
    <property type="match status" value="1"/>
</dbReference>
<organism evidence="6 7">
    <name type="scientific">Urochloa decumbens</name>
    <dbReference type="NCBI Taxonomy" id="240449"/>
    <lineage>
        <taxon>Eukaryota</taxon>
        <taxon>Viridiplantae</taxon>
        <taxon>Streptophyta</taxon>
        <taxon>Embryophyta</taxon>
        <taxon>Tracheophyta</taxon>
        <taxon>Spermatophyta</taxon>
        <taxon>Magnoliopsida</taxon>
        <taxon>Liliopsida</taxon>
        <taxon>Poales</taxon>
        <taxon>Poaceae</taxon>
        <taxon>PACMAD clade</taxon>
        <taxon>Panicoideae</taxon>
        <taxon>Panicodae</taxon>
        <taxon>Paniceae</taxon>
        <taxon>Melinidinae</taxon>
        <taxon>Urochloa</taxon>
    </lineage>
</organism>
<dbReference type="AlphaFoldDB" id="A0ABC9AZE2"/>
<dbReference type="Gene3D" id="1.10.8.430">
    <property type="entry name" value="Helical domain of apoptotic protease-activating factors"/>
    <property type="match status" value="1"/>
</dbReference>
<dbReference type="Gene3D" id="1.10.10.10">
    <property type="entry name" value="Winged helix-like DNA-binding domain superfamily/Winged helix DNA-binding domain"/>
    <property type="match status" value="1"/>
</dbReference>
<dbReference type="GO" id="GO:0009626">
    <property type="term" value="P:plant-type hypersensitive response"/>
    <property type="evidence" value="ECO:0007669"/>
    <property type="project" value="UniProtKB-ARBA"/>
</dbReference>
<dbReference type="InterPro" id="IPR036388">
    <property type="entry name" value="WH-like_DNA-bd_sf"/>
</dbReference>
<dbReference type="GO" id="GO:0042742">
    <property type="term" value="P:defense response to bacterium"/>
    <property type="evidence" value="ECO:0007669"/>
    <property type="project" value="UniProtKB-ARBA"/>
</dbReference>
<evidence type="ECO:0000259" key="5">
    <source>
        <dbReference type="Pfam" id="PF23598"/>
    </source>
</evidence>
<dbReference type="SUPFAM" id="SSF52058">
    <property type="entry name" value="L domain-like"/>
    <property type="match status" value="1"/>
</dbReference>
<keyword evidence="7" id="KW-1185">Reference proteome</keyword>
<dbReference type="InterPro" id="IPR042197">
    <property type="entry name" value="Apaf_helical"/>
</dbReference>
<accession>A0ABC9AZE2</accession>